<gene>
    <name evidence="3" type="ORF">B5V51_13992</name>
</gene>
<name>A0A2A4ITP9_HELVI</name>
<feature type="compositionally biased region" description="Polar residues" evidence="1">
    <location>
        <begin position="92"/>
        <end position="105"/>
    </location>
</feature>
<dbReference type="AlphaFoldDB" id="A0A2A4ITP9"/>
<comment type="caution">
    <text evidence="3">The sequence shown here is derived from an EMBL/GenBank/DDBJ whole genome shotgun (WGS) entry which is preliminary data.</text>
</comment>
<dbReference type="EMBL" id="NWSH01008236">
    <property type="protein sequence ID" value="PCG62644.1"/>
    <property type="molecule type" value="Genomic_DNA"/>
</dbReference>
<sequence>MGVSWILELFDGRGLFVYVLLNTYNLLSGAAIFFLFVFKKNILVKLCMRFNIDNEWVRSYEPSMRSKSGTNKSSRFSKSKKNSEMKEVEMASMTNYTSNDENTAA</sequence>
<accession>A0A2A4ITP9</accession>
<protein>
    <submittedName>
        <fullName evidence="3">Uncharacterized protein</fullName>
    </submittedName>
</protein>
<keyword evidence="2" id="KW-0812">Transmembrane</keyword>
<evidence type="ECO:0000256" key="2">
    <source>
        <dbReference type="SAM" id="Phobius"/>
    </source>
</evidence>
<keyword evidence="2" id="KW-1133">Transmembrane helix</keyword>
<evidence type="ECO:0000256" key="1">
    <source>
        <dbReference type="SAM" id="MobiDB-lite"/>
    </source>
</evidence>
<organism evidence="3">
    <name type="scientific">Heliothis virescens</name>
    <name type="common">Tobacco budworm moth</name>
    <dbReference type="NCBI Taxonomy" id="7102"/>
    <lineage>
        <taxon>Eukaryota</taxon>
        <taxon>Metazoa</taxon>
        <taxon>Ecdysozoa</taxon>
        <taxon>Arthropoda</taxon>
        <taxon>Hexapoda</taxon>
        <taxon>Insecta</taxon>
        <taxon>Pterygota</taxon>
        <taxon>Neoptera</taxon>
        <taxon>Endopterygota</taxon>
        <taxon>Lepidoptera</taxon>
        <taxon>Glossata</taxon>
        <taxon>Ditrysia</taxon>
        <taxon>Noctuoidea</taxon>
        <taxon>Noctuidae</taxon>
        <taxon>Heliothinae</taxon>
        <taxon>Heliothis</taxon>
    </lineage>
</organism>
<reference evidence="3" key="1">
    <citation type="submission" date="2017-09" db="EMBL/GenBank/DDBJ databases">
        <title>Contemporary evolution of a Lepidopteran species, Heliothis virescens, in response to modern agricultural practices.</title>
        <authorList>
            <person name="Fritz M.L."/>
            <person name="Deyonke A.M."/>
            <person name="Papanicolaou A."/>
            <person name="Micinski S."/>
            <person name="Westbrook J."/>
            <person name="Gould F."/>
        </authorList>
    </citation>
    <scope>NUCLEOTIDE SEQUENCE [LARGE SCALE GENOMIC DNA]</scope>
    <source>
        <strain evidence="3">HvINT-</strain>
        <tissue evidence="3">Whole body</tissue>
    </source>
</reference>
<feature type="transmembrane region" description="Helical" evidence="2">
    <location>
        <begin position="15"/>
        <end position="38"/>
    </location>
</feature>
<keyword evidence="2" id="KW-0472">Membrane</keyword>
<proteinExistence type="predicted"/>
<evidence type="ECO:0000313" key="3">
    <source>
        <dbReference type="EMBL" id="PCG62644.1"/>
    </source>
</evidence>
<feature type="region of interest" description="Disordered" evidence="1">
    <location>
        <begin position="61"/>
        <end position="105"/>
    </location>
</feature>